<dbReference type="AlphaFoldDB" id="A0A5S6Q561"/>
<sequence>MAPENDVESNKKENGLDALEIQEKNATLFVDDEYYKQLHAVRAKMPDTVSDEQAMMNLIKAVVGTGILSLPQAFHNSGLWVTNFALH</sequence>
<evidence type="ECO:0000256" key="4">
    <source>
        <dbReference type="ARBA" id="ARBA00023136"/>
    </source>
</evidence>
<name>A0A5S6Q561_TRIMR</name>
<dbReference type="Proteomes" id="UP000046395">
    <property type="component" value="Unassembled WGS sequence"/>
</dbReference>
<proteinExistence type="predicted"/>
<comment type="subcellular location">
    <subcellularLocation>
        <location evidence="1">Membrane</location>
    </subcellularLocation>
</comment>
<keyword evidence="2" id="KW-0812">Transmembrane</keyword>
<reference evidence="7" key="1">
    <citation type="submission" date="2019-12" db="UniProtKB">
        <authorList>
            <consortium name="WormBaseParasite"/>
        </authorList>
    </citation>
    <scope>IDENTIFICATION</scope>
</reference>
<evidence type="ECO:0000313" key="7">
    <source>
        <dbReference type="WBParaSite" id="TMUE_0000002370.1"/>
    </source>
</evidence>
<accession>A0A5S6Q561</accession>
<organism evidence="6 7">
    <name type="scientific">Trichuris muris</name>
    <name type="common">Mouse whipworm</name>
    <dbReference type="NCBI Taxonomy" id="70415"/>
    <lineage>
        <taxon>Eukaryota</taxon>
        <taxon>Metazoa</taxon>
        <taxon>Ecdysozoa</taxon>
        <taxon>Nematoda</taxon>
        <taxon>Enoplea</taxon>
        <taxon>Dorylaimia</taxon>
        <taxon>Trichinellida</taxon>
        <taxon>Trichuridae</taxon>
        <taxon>Trichuris</taxon>
    </lineage>
</organism>
<feature type="domain" description="Amino acid transporter transmembrane" evidence="5">
    <location>
        <begin position="52"/>
        <end position="82"/>
    </location>
</feature>
<protein>
    <submittedName>
        <fullName evidence="7">Aa_trans domain-containing protein</fullName>
    </submittedName>
</protein>
<evidence type="ECO:0000256" key="3">
    <source>
        <dbReference type="ARBA" id="ARBA00022989"/>
    </source>
</evidence>
<evidence type="ECO:0000256" key="2">
    <source>
        <dbReference type="ARBA" id="ARBA00022692"/>
    </source>
</evidence>
<dbReference type="WBParaSite" id="TMUE_0000002370.1">
    <property type="protein sequence ID" value="TMUE_0000002370.1"/>
    <property type="gene ID" value="WBGene00298215"/>
</dbReference>
<keyword evidence="3" id="KW-1133">Transmembrane helix</keyword>
<dbReference type="InterPro" id="IPR013057">
    <property type="entry name" value="AA_transpt_TM"/>
</dbReference>
<keyword evidence="4" id="KW-0472">Membrane</keyword>
<evidence type="ECO:0000313" key="6">
    <source>
        <dbReference type="Proteomes" id="UP000046395"/>
    </source>
</evidence>
<keyword evidence="6" id="KW-1185">Reference proteome</keyword>
<dbReference type="Pfam" id="PF01490">
    <property type="entry name" value="Aa_trans"/>
    <property type="match status" value="1"/>
</dbReference>
<dbReference type="GO" id="GO:0016020">
    <property type="term" value="C:membrane"/>
    <property type="evidence" value="ECO:0007669"/>
    <property type="project" value="UniProtKB-SubCell"/>
</dbReference>
<evidence type="ECO:0000259" key="5">
    <source>
        <dbReference type="Pfam" id="PF01490"/>
    </source>
</evidence>
<evidence type="ECO:0000256" key="1">
    <source>
        <dbReference type="ARBA" id="ARBA00004370"/>
    </source>
</evidence>